<keyword evidence="1" id="KW-0812">Transmembrane</keyword>
<organism evidence="2 3">
    <name type="scientific">Photobacterium rosenbergii</name>
    <dbReference type="NCBI Taxonomy" id="294936"/>
    <lineage>
        <taxon>Bacteria</taxon>
        <taxon>Pseudomonadati</taxon>
        <taxon>Pseudomonadota</taxon>
        <taxon>Gammaproteobacteria</taxon>
        <taxon>Vibrionales</taxon>
        <taxon>Vibrionaceae</taxon>
        <taxon>Photobacterium</taxon>
    </lineage>
</organism>
<comment type="caution">
    <text evidence="2">The sequence shown here is derived from an EMBL/GenBank/DDBJ whole genome shotgun (WGS) entry which is preliminary data.</text>
</comment>
<evidence type="ECO:0000256" key="1">
    <source>
        <dbReference type="SAM" id="Phobius"/>
    </source>
</evidence>
<name>A0ABU3ZFI1_9GAMM</name>
<gene>
    <name evidence="2" type="ORF">R2X38_07665</name>
</gene>
<keyword evidence="1" id="KW-0472">Membrane</keyword>
<dbReference type="RefSeq" id="WP_317521612.1">
    <property type="nucleotide sequence ID" value="NZ_JAWJZI010000002.1"/>
</dbReference>
<protein>
    <recommendedName>
        <fullName evidence="4">Zinc ribbon domain-containing protein</fullName>
    </recommendedName>
</protein>
<evidence type="ECO:0000313" key="2">
    <source>
        <dbReference type="EMBL" id="MDV5168874.1"/>
    </source>
</evidence>
<dbReference type="EMBL" id="JAWJZI010000002">
    <property type="protein sequence ID" value="MDV5168874.1"/>
    <property type="molecule type" value="Genomic_DNA"/>
</dbReference>
<evidence type="ECO:0008006" key="4">
    <source>
        <dbReference type="Google" id="ProtNLM"/>
    </source>
</evidence>
<proteinExistence type="predicted"/>
<feature type="transmembrane region" description="Helical" evidence="1">
    <location>
        <begin position="35"/>
        <end position="59"/>
    </location>
</feature>
<reference evidence="2 3" key="1">
    <citation type="submission" date="2023-10" db="EMBL/GenBank/DDBJ databases">
        <title>Marine bacteria isolated from horseshoe crab.</title>
        <authorList>
            <person name="Cheng T.H."/>
        </authorList>
    </citation>
    <scope>NUCLEOTIDE SEQUENCE [LARGE SCALE GENOMIC DNA]</scope>
    <source>
        <strain evidence="2 3">HSC6</strain>
    </source>
</reference>
<accession>A0ABU3ZFI1</accession>
<keyword evidence="1" id="KW-1133">Transmembrane helix</keyword>
<evidence type="ECO:0000313" key="3">
    <source>
        <dbReference type="Proteomes" id="UP001186452"/>
    </source>
</evidence>
<sequence>MSKTCIACKEPINESAFKCKNCSSFQLGKFWVQPVLFAIGVTSLVAPLIVIAINAALALQSPDLDIYVLSANGSKREVVISATNNSQQDAIVYYAQFEQINSTYPIANIEPEVVKANSVKTIKLKFNADIGKALNFSAFRVIDDHFISPDSKEDKLWGDNETCTIYVVVHERKPTGKEVKFPCVK</sequence>
<keyword evidence="3" id="KW-1185">Reference proteome</keyword>
<dbReference type="Proteomes" id="UP001186452">
    <property type="component" value="Unassembled WGS sequence"/>
</dbReference>